<dbReference type="InterPro" id="IPR036457">
    <property type="entry name" value="PPM-type-like_dom_sf"/>
</dbReference>
<comment type="cofactor">
    <cofactor evidence="2">
        <name>Mg(2+)</name>
        <dbReference type="ChEBI" id="CHEBI:18420"/>
    </cofactor>
</comment>
<reference evidence="12 13" key="1">
    <citation type="submission" date="2023-05" db="EMBL/GenBank/DDBJ databases">
        <title>A 100% complete, gapless, phased diploid assembly of the Scenedesmus obliquus UTEX 3031 genome.</title>
        <authorList>
            <person name="Biondi T.C."/>
            <person name="Hanschen E.R."/>
            <person name="Kwon T."/>
            <person name="Eng W."/>
            <person name="Kruse C.P.S."/>
            <person name="Koehler S.I."/>
            <person name="Kunde Y."/>
            <person name="Gleasner C.D."/>
            <person name="You Mak K.T."/>
            <person name="Polle J."/>
            <person name="Hovde B.T."/>
            <person name="Starkenburg S.R."/>
        </authorList>
    </citation>
    <scope>NUCLEOTIDE SEQUENCE [LARGE SCALE GENOMIC DNA]</scope>
    <source>
        <strain evidence="12 13">DOE0152z</strain>
    </source>
</reference>
<evidence type="ECO:0000256" key="4">
    <source>
        <dbReference type="ARBA" id="ARBA00022723"/>
    </source>
</evidence>
<dbReference type="Gene3D" id="3.60.40.10">
    <property type="entry name" value="PPM-type phosphatase domain"/>
    <property type="match status" value="1"/>
</dbReference>
<keyword evidence="8" id="KW-0464">Manganese</keyword>
<keyword evidence="7 9" id="KW-0904">Protein phosphatase</keyword>
<dbReference type="EC" id="3.1.3.16" evidence="3"/>
<evidence type="ECO:0000313" key="12">
    <source>
        <dbReference type="EMBL" id="WIA15282.1"/>
    </source>
</evidence>
<protein>
    <recommendedName>
        <fullName evidence="3">protein-serine/threonine phosphatase</fullName>
        <ecNumber evidence="3">3.1.3.16</ecNumber>
    </recommendedName>
</protein>
<dbReference type="Pfam" id="PF00481">
    <property type="entry name" value="PP2C"/>
    <property type="match status" value="1"/>
</dbReference>
<dbReference type="SUPFAM" id="SSF81606">
    <property type="entry name" value="PP2C-like"/>
    <property type="match status" value="1"/>
</dbReference>
<proteinExistence type="inferred from homology"/>
<name>A0ABY8U1Z6_TETOB</name>
<feature type="domain" description="PPM-type phosphatase" evidence="11">
    <location>
        <begin position="298"/>
        <end position="600"/>
    </location>
</feature>
<evidence type="ECO:0000256" key="1">
    <source>
        <dbReference type="ARBA" id="ARBA00001936"/>
    </source>
</evidence>
<evidence type="ECO:0000256" key="3">
    <source>
        <dbReference type="ARBA" id="ARBA00013081"/>
    </source>
</evidence>
<dbReference type="SMART" id="SM00332">
    <property type="entry name" value="PP2Cc"/>
    <property type="match status" value="1"/>
</dbReference>
<feature type="region of interest" description="Disordered" evidence="10">
    <location>
        <begin position="193"/>
        <end position="216"/>
    </location>
</feature>
<dbReference type="Gene3D" id="1.10.260.100">
    <property type="match status" value="1"/>
</dbReference>
<dbReference type="PROSITE" id="PS51746">
    <property type="entry name" value="PPM_2"/>
    <property type="match status" value="1"/>
</dbReference>
<dbReference type="PROSITE" id="PS01032">
    <property type="entry name" value="PPM_1"/>
    <property type="match status" value="1"/>
</dbReference>
<comment type="similarity">
    <text evidence="9">Belongs to the PP2C family.</text>
</comment>
<comment type="cofactor">
    <cofactor evidence="1">
        <name>Mn(2+)</name>
        <dbReference type="ChEBI" id="CHEBI:29035"/>
    </cofactor>
</comment>
<accession>A0ABY8U1Z6</accession>
<gene>
    <name evidence="12" type="ORF">OEZ85_001953</name>
</gene>
<keyword evidence="6" id="KW-0460">Magnesium</keyword>
<dbReference type="InterPro" id="IPR001932">
    <property type="entry name" value="PPM-type_phosphatase-like_dom"/>
</dbReference>
<dbReference type="InterPro" id="IPR015655">
    <property type="entry name" value="PP2C"/>
</dbReference>
<keyword evidence="5 9" id="KW-0378">Hydrolase</keyword>
<keyword evidence="13" id="KW-1185">Reference proteome</keyword>
<dbReference type="CDD" id="cd00143">
    <property type="entry name" value="PP2Cc"/>
    <property type="match status" value="1"/>
</dbReference>
<dbReference type="Proteomes" id="UP001244341">
    <property type="component" value="Chromosome 6b"/>
</dbReference>
<dbReference type="InterPro" id="IPR000222">
    <property type="entry name" value="PP2C_BS"/>
</dbReference>
<feature type="compositionally biased region" description="Low complexity" evidence="10">
    <location>
        <begin position="197"/>
        <end position="214"/>
    </location>
</feature>
<evidence type="ECO:0000313" key="13">
    <source>
        <dbReference type="Proteomes" id="UP001244341"/>
    </source>
</evidence>
<dbReference type="EMBL" id="CP126213">
    <property type="protein sequence ID" value="WIA15282.1"/>
    <property type="molecule type" value="Genomic_DNA"/>
</dbReference>
<dbReference type="PANTHER" id="PTHR13832:SF827">
    <property type="entry name" value="PROTEIN PHOSPHATASE 1L"/>
    <property type="match status" value="1"/>
</dbReference>
<feature type="region of interest" description="Disordered" evidence="10">
    <location>
        <begin position="44"/>
        <end position="101"/>
    </location>
</feature>
<sequence length="603" mass="63743">MEDWDEDTPPPLSSLPDQLHAATLASSITGTAGLKDGELRVAATTHAQKTIPKPGAGSTKPLKRGFLDSKPSKQAGARSKPTSSTPLIRAKAAEQQQAGKAIPDIFKLEPSEEQRRYGMVKKQLVDALAPTPDTIAAVGSDPVLASGFDDPEVMSAVAEVARDPSAIKNFANNPKVQQFYKAFGNLMGSKLEAAGKQSQQQPSQQQLQGGSSNSKIVRCQRGLQRQVPDRRSMQTSVAVQVMKAGYLQPHPAAAPFKAPGQALRSSRRLPLAAISAVAAPELQQTHTVNAGPTLNKVFMAAASSQGPKQTMEDCNCLAALHPQHGVLSSLPSQGVCISQQHVAVAAVFDGHAGCQTAATAAEHLPHLLHQGLSGRQGSSAVCEDGPSVYVQEPLHPRCALTASMRSFDSWWFAQRGRDRSGSTAVVGLVQGQELTVGNLGDSVALLARGGSCQRLTVDHRADNAAEMLRVLAAGGELEYDGCGTLRLYRPTDAERRNGCMFTRSLGDFAFKQPAPLLCCEPHVAHQTLLPGDSLLLLASDGVSDWLPDDDAMAVALRALEKARDRTDDAQQLAQAAAEGVMAAALHGNSGDNITAAVMLLDWS</sequence>
<evidence type="ECO:0000259" key="11">
    <source>
        <dbReference type="PROSITE" id="PS51746"/>
    </source>
</evidence>
<evidence type="ECO:0000256" key="7">
    <source>
        <dbReference type="ARBA" id="ARBA00022912"/>
    </source>
</evidence>
<evidence type="ECO:0000256" key="5">
    <source>
        <dbReference type="ARBA" id="ARBA00022801"/>
    </source>
</evidence>
<evidence type="ECO:0000256" key="10">
    <source>
        <dbReference type="SAM" id="MobiDB-lite"/>
    </source>
</evidence>
<evidence type="ECO:0000256" key="2">
    <source>
        <dbReference type="ARBA" id="ARBA00001946"/>
    </source>
</evidence>
<evidence type="ECO:0000256" key="6">
    <source>
        <dbReference type="ARBA" id="ARBA00022842"/>
    </source>
</evidence>
<evidence type="ECO:0000256" key="9">
    <source>
        <dbReference type="RuleBase" id="RU003465"/>
    </source>
</evidence>
<evidence type="ECO:0000256" key="8">
    <source>
        <dbReference type="ARBA" id="ARBA00023211"/>
    </source>
</evidence>
<keyword evidence="4" id="KW-0479">Metal-binding</keyword>
<organism evidence="12 13">
    <name type="scientific">Tetradesmus obliquus</name>
    <name type="common">Green alga</name>
    <name type="synonym">Acutodesmus obliquus</name>
    <dbReference type="NCBI Taxonomy" id="3088"/>
    <lineage>
        <taxon>Eukaryota</taxon>
        <taxon>Viridiplantae</taxon>
        <taxon>Chlorophyta</taxon>
        <taxon>core chlorophytes</taxon>
        <taxon>Chlorophyceae</taxon>
        <taxon>CS clade</taxon>
        <taxon>Sphaeropleales</taxon>
        <taxon>Scenedesmaceae</taxon>
        <taxon>Tetradesmus</taxon>
    </lineage>
</organism>
<dbReference type="PANTHER" id="PTHR13832">
    <property type="entry name" value="PROTEIN PHOSPHATASE 2C"/>
    <property type="match status" value="1"/>
</dbReference>